<accession>A0ABN8RZ34</accession>
<keyword evidence="3" id="KW-1185">Reference proteome</keyword>
<feature type="non-terminal residue" evidence="2">
    <location>
        <position position="163"/>
    </location>
</feature>
<feature type="compositionally biased region" description="Polar residues" evidence="1">
    <location>
        <begin position="136"/>
        <end position="163"/>
    </location>
</feature>
<protein>
    <submittedName>
        <fullName evidence="2">Uncharacterized protein</fullName>
    </submittedName>
</protein>
<organism evidence="2 3">
    <name type="scientific">Porites lobata</name>
    <dbReference type="NCBI Taxonomy" id="104759"/>
    <lineage>
        <taxon>Eukaryota</taxon>
        <taxon>Metazoa</taxon>
        <taxon>Cnidaria</taxon>
        <taxon>Anthozoa</taxon>
        <taxon>Hexacorallia</taxon>
        <taxon>Scleractinia</taxon>
        <taxon>Fungiina</taxon>
        <taxon>Poritidae</taxon>
        <taxon>Porites</taxon>
    </lineage>
</organism>
<reference evidence="2 3" key="1">
    <citation type="submission" date="2022-05" db="EMBL/GenBank/DDBJ databases">
        <authorList>
            <consortium name="Genoscope - CEA"/>
            <person name="William W."/>
        </authorList>
    </citation>
    <scope>NUCLEOTIDE SEQUENCE [LARGE SCALE GENOMIC DNA]</scope>
</reference>
<dbReference type="EMBL" id="CALNXK010000364">
    <property type="protein sequence ID" value="CAH3183791.1"/>
    <property type="molecule type" value="Genomic_DNA"/>
</dbReference>
<dbReference type="Proteomes" id="UP001159405">
    <property type="component" value="Unassembled WGS sequence"/>
</dbReference>
<evidence type="ECO:0000256" key="1">
    <source>
        <dbReference type="SAM" id="MobiDB-lite"/>
    </source>
</evidence>
<evidence type="ECO:0000313" key="2">
    <source>
        <dbReference type="EMBL" id="CAH3183791.1"/>
    </source>
</evidence>
<feature type="non-terminal residue" evidence="2">
    <location>
        <position position="1"/>
    </location>
</feature>
<comment type="caution">
    <text evidence="2">The sequence shown here is derived from an EMBL/GenBank/DDBJ whole genome shotgun (WGS) entry which is preliminary data.</text>
</comment>
<gene>
    <name evidence="2" type="ORF">PLOB_00029133</name>
</gene>
<evidence type="ECO:0000313" key="3">
    <source>
        <dbReference type="Proteomes" id="UP001159405"/>
    </source>
</evidence>
<proteinExistence type="predicted"/>
<sequence>DQACRDRFIVGLVDETLQEKLNTNGQRDKNGNIVEFRTVVEIAKNYESSTNARRLMRQVREDQEHFQLLNKDVMGSEPPLISGSDCVRLGLVEIRGNTCSLDRNNPKGGASEVCQLNSGPLRGRVEESGPPDQEVRPTSLNGSATEEINLTEETTSTSPVHGT</sequence>
<feature type="region of interest" description="Disordered" evidence="1">
    <location>
        <begin position="120"/>
        <end position="163"/>
    </location>
</feature>
<name>A0ABN8RZ34_9CNID</name>